<dbReference type="Proteomes" id="UP001569154">
    <property type="component" value="Unassembled WGS sequence"/>
</dbReference>
<proteinExistence type="predicted"/>
<gene>
    <name evidence="1" type="ORF">ACED35_21590</name>
</gene>
<organism evidence="1 2">
    <name type="scientific">Enterovibrio norvegicus</name>
    <dbReference type="NCBI Taxonomy" id="188144"/>
    <lineage>
        <taxon>Bacteria</taxon>
        <taxon>Pseudomonadati</taxon>
        <taxon>Pseudomonadota</taxon>
        <taxon>Gammaproteobacteria</taxon>
        <taxon>Vibrionales</taxon>
        <taxon>Vibrionaceae</taxon>
        <taxon>Enterovibrio</taxon>
    </lineage>
</organism>
<protein>
    <submittedName>
        <fullName evidence="1">Uncharacterized protein</fullName>
    </submittedName>
</protein>
<evidence type="ECO:0000313" key="2">
    <source>
        <dbReference type="Proteomes" id="UP001569154"/>
    </source>
</evidence>
<dbReference type="EMBL" id="JBGONM010000076">
    <property type="protein sequence ID" value="MEZ8083715.1"/>
    <property type="molecule type" value="Genomic_DNA"/>
</dbReference>
<comment type="caution">
    <text evidence="1">The sequence shown here is derived from an EMBL/GenBank/DDBJ whole genome shotgun (WGS) entry which is preliminary data.</text>
</comment>
<evidence type="ECO:0000313" key="1">
    <source>
        <dbReference type="EMBL" id="MEZ8083715.1"/>
    </source>
</evidence>
<name>A0ABV4L7P4_9GAMM</name>
<reference evidence="1 2" key="1">
    <citation type="submission" date="2024-06" db="EMBL/GenBank/DDBJ databases">
        <authorList>
            <person name="Steensen K."/>
            <person name="Seneca J."/>
            <person name="Bartlau N."/>
            <person name="Yu A.X."/>
            <person name="Polz M.F."/>
        </authorList>
    </citation>
    <scope>NUCLEOTIDE SEQUENCE [LARGE SCALE GENOMIC DNA]</scope>
    <source>
        <strain evidence="1 2">1F260</strain>
    </source>
</reference>
<dbReference type="RefSeq" id="WP_371735038.1">
    <property type="nucleotide sequence ID" value="NZ_JBGONM010000076.1"/>
</dbReference>
<sequence length="129" mass="14757">MSIIRQHSETEISELKGHHCDQLIGVGSTVSNGLSLFFIFVSGVMYKFFIDEGVLTWEESLQNPEDDLYDGESYIDLVSHFGIPRSGELRKIEMSDSTLKIHFPNMGLQFTNKDEMTFVTKVQYIDNLK</sequence>
<keyword evidence="2" id="KW-1185">Reference proteome</keyword>
<accession>A0ABV4L7P4</accession>